<feature type="transmembrane region" description="Helical" evidence="1">
    <location>
        <begin position="36"/>
        <end position="54"/>
    </location>
</feature>
<keyword evidence="1" id="KW-0812">Transmembrane</keyword>
<keyword evidence="1" id="KW-1133">Transmembrane helix</keyword>
<name>A0A3N2BZ88_9MICO</name>
<dbReference type="InterPro" id="IPR009781">
    <property type="entry name" value="DUF1345"/>
</dbReference>
<proteinExistence type="predicted"/>
<dbReference type="AlphaFoldDB" id="A0A3N2BZ88"/>
<feature type="transmembrane region" description="Helical" evidence="1">
    <location>
        <begin position="107"/>
        <end position="127"/>
    </location>
</feature>
<comment type="caution">
    <text evidence="2">The sequence shown here is derived from an EMBL/GenBank/DDBJ whole genome shotgun (WGS) entry which is preliminary data.</text>
</comment>
<feature type="transmembrane region" description="Helical" evidence="1">
    <location>
        <begin position="75"/>
        <end position="95"/>
    </location>
</feature>
<accession>A0A3N2BZ88</accession>
<feature type="transmembrane region" description="Helical" evidence="1">
    <location>
        <begin position="188"/>
        <end position="206"/>
    </location>
</feature>
<sequence length="208" mass="22537">MVRHGAKLRLTVSALVGVAVGVIVGLNWFWAGAILAGWGTTCVVFVGSLWIRIWRMGPERTREHATSEEPGRTTSEVLIVLASVGSLVALSVVILQARASSGVEQGVLAGFAVVSVALSWALIHTIYTLRYARMYFAAPEGGIDFNQEEAPQYSDFAYLSFDLGMTYQVSDTTLRSSELRRTVLKHTLLSYLFGSVILATVINLVAGL</sequence>
<evidence type="ECO:0000256" key="1">
    <source>
        <dbReference type="SAM" id="Phobius"/>
    </source>
</evidence>
<evidence type="ECO:0000313" key="3">
    <source>
        <dbReference type="Proteomes" id="UP000266915"/>
    </source>
</evidence>
<organism evidence="2 3">
    <name type="scientific">Plantibacter flavus</name>
    <dbReference type="NCBI Taxonomy" id="150123"/>
    <lineage>
        <taxon>Bacteria</taxon>
        <taxon>Bacillati</taxon>
        <taxon>Actinomycetota</taxon>
        <taxon>Actinomycetes</taxon>
        <taxon>Micrococcales</taxon>
        <taxon>Microbacteriaceae</taxon>
        <taxon>Plantibacter</taxon>
    </lineage>
</organism>
<keyword evidence="1" id="KW-0472">Membrane</keyword>
<keyword evidence="3" id="KW-1185">Reference proteome</keyword>
<dbReference type="Proteomes" id="UP000266915">
    <property type="component" value="Unassembled WGS sequence"/>
</dbReference>
<protein>
    <submittedName>
        <fullName evidence="2">Putative membrane protein</fullName>
    </submittedName>
</protein>
<dbReference type="EMBL" id="RKHL01000001">
    <property type="protein sequence ID" value="ROR80578.1"/>
    <property type="molecule type" value="Genomic_DNA"/>
</dbReference>
<gene>
    <name evidence="2" type="ORF">EDD42_0619</name>
</gene>
<reference evidence="2 3" key="1">
    <citation type="submission" date="2018-11" db="EMBL/GenBank/DDBJ databases">
        <title>Sequencing the genomes of 1000 actinobacteria strains.</title>
        <authorList>
            <person name="Klenk H.-P."/>
        </authorList>
    </citation>
    <scope>NUCLEOTIDE SEQUENCE [LARGE SCALE GENOMIC DNA]</scope>
    <source>
        <strain evidence="2 3">DSM 14012</strain>
    </source>
</reference>
<dbReference type="Pfam" id="PF07077">
    <property type="entry name" value="DUF1345"/>
    <property type="match status" value="1"/>
</dbReference>
<evidence type="ECO:0000313" key="2">
    <source>
        <dbReference type="EMBL" id="ROR80578.1"/>
    </source>
</evidence>
<feature type="transmembrane region" description="Helical" evidence="1">
    <location>
        <begin position="12"/>
        <end position="30"/>
    </location>
</feature>